<dbReference type="HOGENOM" id="CLU_3215345_0_0_7"/>
<evidence type="ECO:0000313" key="1">
    <source>
        <dbReference type="EMBL" id="CCO22632.1"/>
    </source>
</evidence>
<proteinExistence type="predicted"/>
<gene>
    <name evidence="1" type="ORF">DESAM_20341</name>
</gene>
<evidence type="ECO:0000313" key="2">
    <source>
        <dbReference type="Proteomes" id="UP000010808"/>
    </source>
</evidence>
<dbReference type="EMBL" id="FO203522">
    <property type="protein sequence ID" value="CCO22632.1"/>
    <property type="molecule type" value="Genomic_DNA"/>
</dbReference>
<name>L0R8S8_9BACT</name>
<accession>L0R8S8</accession>
<dbReference type="KEGG" id="dhy:DESAM_20341"/>
<dbReference type="AlphaFoldDB" id="L0R8S8"/>
<protein>
    <submittedName>
        <fullName evidence="1">Uncharacterized protein</fullName>
    </submittedName>
</protein>
<sequence length="44" mass="5102">MKLITALQFRPNAVTIAPPQKIASQGLVLYKLAIRQIYLKWNYK</sequence>
<keyword evidence="2" id="KW-1185">Reference proteome</keyword>
<reference evidence="1 2" key="1">
    <citation type="submission" date="2012-10" db="EMBL/GenBank/DDBJ databases">
        <authorList>
            <person name="Genoscope - CEA"/>
        </authorList>
    </citation>
    <scope>NUCLEOTIDE SEQUENCE [LARGE SCALE GENOMIC DNA]</scope>
    <source>
        <strain evidence="2">AM13 / DSM 14728</strain>
    </source>
</reference>
<organism evidence="1 2">
    <name type="scientific">Maridesulfovibrio hydrothermalis AM13 = DSM 14728</name>
    <dbReference type="NCBI Taxonomy" id="1121451"/>
    <lineage>
        <taxon>Bacteria</taxon>
        <taxon>Pseudomonadati</taxon>
        <taxon>Thermodesulfobacteriota</taxon>
        <taxon>Desulfovibrionia</taxon>
        <taxon>Desulfovibrionales</taxon>
        <taxon>Desulfovibrionaceae</taxon>
        <taxon>Maridesulfovibrio</taxon>
    </lineage>
</organism>
<dbReference type="STRING" id="1121451.DESAM_20341"/>
<dbReference type="PATRIC" id="fig|1121451.3.peg.609"/>
<dbReference type="Proteomes" id="UP000010808">
    <property type="component" value="Chromosome"/>
</dbReference>